<dbReference type="Gene3D" id="1.10.443.10">
    <property type="entry name" value="Intergrase catalytic core"/>
    <property type="match status" value="1"/>
</dbReference>
<protein>
    <recommendedName>
        <fullName evidence="4">Tyr recombinase domain-containing protein</fullName>
    </recommendedName>
</protein>
<evidence type="ECO:0000313" key="2">
    <source>
        <dbReference type="EMBL" id="RHE69259.1"/>
    </source>
</evidence>
<evidence type="ECO:0008006" key="4">
    <source>
        <dbReference type="Google" id="ProtNLM"/>
    </source>
</evidence>
<dbReference type="InterPro" id="IPR013762">
    <property type="entry name" value="Integrase-like_cat_sf"/>
</dbReference>
<dbReference type="RefSeq" id="WP_151190451.1">
    <property type="nucleotide sequence ID" value="NZ_JAQEBC010000002.1"/>
</dbReference>
<accession>A0A414K5G2</accession>
<dbReference type="EMBL" id="QSKO01000042">
    <property type="protein sequence ID" value="RHE69259.1"/>
    <property type="molecule type" value="Genomic_DNA"/>
</dbReference>
<proteinExistence type="predicted"/>
<keyword evidence="1" id="KW-0233">DNA recombination</keyword>
<evidence type="ECO:0000256" key="1">
    <source>
        <dbReference type="ARBA" id="ARBA00023172"/>
    </source>
</evidence>
<dbReference type="AlphaFoldDB" id="A0A414K5G2"/>
<evidence type="ECO:0000313" key="3">
    <source>
        <dbReference type="Proteomes" id="UP000283928"/>
    </source>
</evidence>
<reference evidence="2 3" key="1">
    <citation type="submission" date="2018-08" db="EMBL/GenBank/DDBJ databases">
        <title>A genome reference for cultivated species of the human gut microbiota.</title>
        <authorList>
            <person name="Zou Y."/>
            <person name="Xue W."/>
            <person name="Luo G."/>
        </authorList>
    </citation>
    <scope>NUCLEOTIDE SEQUENCE [LARGE SCALE GENOMIC DNA]</scope>
    <source>
        <strain evidence="2 3">AM27-32LB</strain>
    </source>
</reference>
<name>A0A414K5G2_9FIRM</name>
<dbReference type="GO" id="GO:0015074">
    <property type="term" value="P:DNA integration"/>
    <property type="evidence" value="ECO:0007669"/>
    <property type="project" value="InterPro"/>
</dbReference>
<dbReference type="GO" id="GO:0006310">
    <property type="term" value="P:DNA recombination"/>
    <property type="evidence" value="ECO:0007669"/>
    <property type="project" value="UniProtKB-KW"/>
</dbReference>
<sequence>MMMVTERNPLTEEKCNRIINTLLDDFNGSKKMINHSRQVALVLELSASSGLRIGEVLSLSFADFSCGEDDEYYVNYADQKMRCKTMAAVPSACYRDIYRYVMKCKVATLGKLFDVDMRTIRGYLIKACEKLDYRGIRTYHFRKLYFGIKCVR</sequence>
<dbReference type="InterPro" id="IPR011010">
    <property type="entry name" value="DNA_brk_join_enz"/>
</dbReference>
<gene>
    <name evidence="2" type="ORF">DW723_16845</name>
</gene>
<dbReference type="SUPFAM" id="SSF56349">
    <property type="entry name" value="DNA breaking-rejoining enzymes"/>
    <property type="match status" value="1"/>
</dbReference>
<organism evidence="2 3">
    <name type="scientific">Blautia obeum</name>
    <dbReference type="NCBI Taxonomy" id="40520"/>
    <lineage>
        <taxon>Bacteria</taxon>
        <taxon>Bacillati</taxon>
        <taxon>Bacillota</taxon>
        <taxon>Clostridia</taxon>
        <taxon>Lachnospirales</taxon>
        <taxon>Lachnospiraceae</taxon>
        <taxon>Blautia</taxon>
    </lineage>
</organism>
<comment type="caution">
    <text evidence="2">The sequence shown here is derived from an EMBL/GenBank/DDBJ whole genome shotgun (WGS) entry which is preliminary data.</text>
</comment>
<dbReference type="Proteomes" id="UP000283928">
    <property type="component" value="Unassembled WGS sequence"/>
</dbReference>
<dbReference type="GO" id="GO:0003677">
    <property type="term" value="F:DNA binding"/>
    <property type="evidence" value="ECO:0007669"/>
    <property type="project" value="InterPro"/>
</dbReference>